<dbReference type="CDD" id="cd02182">
    <property type="entry name" value="GH16_Strep_laminarinase_like"/>
    <property type="match status" value="1"/>
</dbReference>
<keyword evidence="1" id="KW-0732">Signal</keyword>
<sequence length="271" mass="29856">MVALDPSLLLKLSVLARAGFNTVWNGTFEGEAGKAVDTATWNIITNVNYNNELQEYTTSTENIQLSGNGTLLIIPRKSASGQWTSGRLESTASYTPGGGKVTRFESMLRFGDSPKDKQKGVWPAFWMLGESSRQGTPWPECGELDIMERINGDAQGHGTPHCGPGDMPCGFMTKTVPLPDNGWHNWALEVDRTNADWQQQTITWFLDETKYNSVTGADMKEEAIWKSVAHSPLFFIVNVAVGGNWPGNPDDKTLDGMNSMMEVKSIMVSEK</sequence>
<dbReference type="GO" id="GO:0005975">
    <property type="term" value="P:carbohydrate metabolic process"/>
    <property type="evidence" value="ECO:0007669"/>
    <property type="project" value="InterPro"/>
</dbReference>
<dbReference type="InterPro" id="IPR013320">
    <property type="entry name" value="ConA-like_dom_sf"/>
</dbReference>
<dbReference type="Proteomes" id="UP001197093">
    <property type="component" value="Unassembled WGS sequence"/>
</dbReference>
<reference evidence="3" key="1">
    <citation type="submission" date="2023-02" db="EMBL/GenBank/DDBJ databases">
        <authorList>
            <person name="Palmer J.M."/>
        </authorList>
    </citation>
    <scope>NUCLEOTIDE SEQUENCE</scope>
    <source>
        <strain evidence="3">FW57</strain>
    </source>
</reference>
<feature type="chain" id="PRO_5041901116" description="GH16 domain-containing protein" evidence="1">
    <location>
        <begin position="19"/>
        <end position="271"/>
    </location>
</feature>
<evidence type="ECO:0000259" key="2">
    <source>
        <dbReference type="PROSITE" id="PS51762"/>
    </source>
</evidence>
<evidence type="ECO:0000313" key="3">
    <source>
        <dbReference type="EMBL" id="KAG7287473.1"/>
    </source>
</evidence>
<dbReference type="GO" id="GO:0004553">
    <property type="term" value="F:hydrolase activity, hydrolyzing O-glycosyl compounds"/>
    <property type="evidence" value="ECO:0007669"/>
    <property type="project" value="InterPro"/>
</dbReference>
<name>A0AAD4ETT7_9PEZI</name>
<dbReference type="Pfam" id="PF00722">
    <property type="entry name" value="Glyco_hydro_16"/>
    <property type="match status" value="1"/>
</dbReference>
<keyword evidence="4" id="KW-1185">Reference proteome</keyword>
<evidence type="ECO:0000313" key="4">
    <source>
        <dbReference type="Proteomes" id="UP001197093"/>
    </source>
</evidence>
<organism evidence="3 4">
    <name type="scientific">Staphylotrichum longicolle</name>
    <dbReference type="NCBI Taxonomy" id="669026"/>
    <lineage>
        <taxon>Eukaryota</taxon>
        <taxon>Fungi</taxon>
        <taxon>Dikarya</taxon>
        <taxon>Ascomycota</taxon>
        <taxon>Pezizomycotina</taxon>
        <taxon>Sordariomycetes</taxon>
        <taxon>Sordariomycetidae</taxon>
        <taxon>Sordariales</taxon>
        <taxon>Chaetomiaceae</taxon>
        <taxon>Staphylotrichum</taxon>
    </lineage>
</organism>
<protein>
    <recommendedName>
        <fullName evidence="2">GH16 domain-containing protein</fullName>
    </recommendedName>
</protein>
<dbReference type="PROSITE" id="PS51762">
    <property type="entry name" value="GH16_2"/>
    <property type="match status" value="1"/>
</dbReference>
<dbReference type="EMBL" id="JAHCVI010000003">
    <property type="protein sequence ID" value="KAG7287473.1"/>
    <property type="molecule type" value="Genomic_DNA"/>
</dbReference>
<dbReference type="PANTHER" id="PTHR10963:SF60">
    <property type="entry name" value="GRAM-NEGATIVE BACTERIA-BINDING PROTEIN 1-RELATED"/>
    <property type="match status" value="1"/>
</dbReference>
<dbReference type="InterPro" id="IPR050546">
    <property type="entry name" value="Glycosyl_Hydrlase_16"/>
</dbReference>
<gene>
    <name evidence="3" type="ORF">NEMBOFW57_006984</name>
</gene>
<dbReference type="PANTHER" id="PTHR10963">
    <property type="entry name" value="GLYCOSYL HYDROLASE-RELATED"/>
    <property type="match status" value="1"/>
</dbReference>
<dbReference type="Gene3D" id="2.60.120.200">
    <property type="match status" value="1"/>
</dbReference>
<dbReference type="SUPFAM" id="SSF49899">
    <property type="entry name" value="Concanavalin A-like lectins/glucanases"/>
    <property type="match status" value="1"/>
</dbReference>
<proteinExistence type="predicted"/>
<dbReference type="InterPro" id="IPR000757">
    <property type="entry name" value="Beta-glucanase-like"/>
</dbReference>
<evidence type="ECO:0000256" key="1">
    <source>
        <dbReference type="SAM" id="SignalP"/>
    </source>
</evidence>
<dbReference type="AlphaFoldDB" id="A0AAD4ETT7"/>
<feature type="domain" description="GH16" evidence="2">
    <location>
        <begin position="22"/>
        <end position="271"/>
    </location>
</feature>
<comment type="caution">
    <text evidence="3">The sequence shown here is derived from an EMBL/GenBank/DDBJ whole genome shotgun (WGS) entry which is preliminary data.</text>
</comment>
<feature type="signal peptide" evidence="1">
    <location>
        <begin position="1"/>
        <end position="18"/>
    </location>
</feature>
<accession>A0AAD4ETT7</accession>